<proteinExistence type="predicted"/>
<accession>A0A183GAU4</accession>
<reference evidence="2 3" key="1">
    <citation type="submission" date="2018-11" db="EMBL/GenBank/DDBJ databases">
        <authorList>
            <consortium name="Pathogen Informatics"/>
        </authorList>
    </citation>
    <scope>NUCLEOTIDE SEQUENCE [LARGE SCALE GENOMIC DNA]</scope>
</reference>
<evidence type="ECO:0000313" key="2">
    <source>
        <dbReference type="EMBL" id="VDP14256.1"/>
    </source>
</evidence>
<reference evidence="4" key="2">
    <citation type="submission" date="2019-09" db="UniProtKB">
        <authorList>
            <consortium name="WormBaseParasite"/>
        </authorList>
    </citation>
    <scope>IDENTIFICATION</scope>
</reference>
<dbReference type="WBParaSite" id="HPBE_0001917101-mRNA-1">
    <property type="protein sequence ID" value="HPBE_0001917101-mRNA-1"/>
    <property type="gene ID" value="HPBE_0001917101"/>
</dbReference>
<evidence type="ECO:0000313" key="4">
    <source>
        <dbReference type="WBParaSite" id="HPBE_0001917101-mRNA-1"/>
    </source>
</evidence>
<dbReference type="AlphaFoldDB" id="A0A183GAU4"/>
<feature type="chain" id="PRO_5044551958" evidence="1">
    <location>
        <begin position="19"/>
        <end position="85"/>
    </location>
</feature>
<organism evidence="3 4">
    <name type="scientific">Heligmosomoides polygyrus</name>
    <name type="common">Parasitic roundworm</name>
    <dbReference type="NCBI Taxonomy" id="6339"/>
    <lineage>
        <taxon>Eukaryota</taxon>
        <taxon>Metazoa</taxon>
        <taxon>Ecdysozoa</taxon>
        <taxon>Nematoda</taxon>
        <taxon>Chromadorea</taxon>
        <taxon>Rhabditida</taxon>
        <taxon>Rhabditina</taxon>
        <taxon>Rhabditomorpha</taxon>
        <taxon>Strongyloidea</taxon>
        <taxon>Heligmosomidae</taxon>
        <taxon>Heligmosomoides</taxon>
    </lineage>
</organism>
<gene>
    <name evidence="2" type="ORF">HPBE_LOCUS19170</name>
</gene>
<name>A0A183GAU4_HELPZ</name>
<evidence type="ECO:0000256" key="1">
    <source>
        <dbReference type="SAM" id="SignalP"/>
    </source>
</evidence>
<keyword evidence="1" id="KW-0732">Signal</keyword>
<evidence type="ECO:0000313" key="3">
    <source>
        <dbReference type="Proteomes" id="UP000050761"/>
    </source>
</evidence>
<protein>
    <submittedName>
        <fullName evidence="4">Neur_chan_memb domain-containing protein</fullName>
    </submittedName>
</protein>
<sequence length="85" mass="9316">MFSCVGFIFFSLIELAIVAYNDKIDDQRLRGSGISLSAANGSEEGDPAETLATNKAVYQPREELSNSTDRFYHAEVQGEPNIAQT</sequence>
<dbReference type="OrthoDB" id="5862232at2759"/>
<dbReference type="EMBL" id="UZAH01031181">
    <property type="protein sequence ID" value="VDP14256.1"/>
    <property type="molecule type" value="Genomic_DNA"/>
</dbReference>
<keyword evidence="3" id="KW-1185">Reference proteome</keyword>
<accession>A0A3P8F3H1</accession>
<feature type="signal peptide" evidence="1">
    <location>
        <begin position="1"/>
        <end position="18"/>
    </location>
</feature>
<dbReference type="Proteomes" id="UP000050761">
    <property type="component" value="Unassembled WGS sequence"/>
</dbReference>